<name>A0A369QJK3_9BACT</name>
<gene>
    <name evidence="3" type="ORF">AHMF7616_02030</name>
</gene>
<evidence type="ECO:0000313" key="4">
    <source>
        <dbReference type="Proteomes" id="UP000253919"/>
    </source>
</evidence>
<feature type="domain" description="Non-reducing end beta-L-arabinofuranosidase-like GH127 catalytic" evidence="1">
    <location>
        <begin position="122"/>
        <end position="440"/>
    </location>
</feature>
<accession>A0A369QJK3</accession>
<dbReference type="EMBL" id="QASA01000001">
    <property type="protein sequence ID" value="RDC63427.1"/>
    <property type="molecule type" value="Genomic_DNA"/>
</dbReference>
<dbReference type="PANTHER" id="PTHR31151">
    <property type="entry name" value="PROLINE-TRNA LIGASE (DUF1680)"/>
    <property type="match status" value="1"/>
</dbReference>
<dbReference type="AlphaFoldDB" id="A0A369QJK3"/>
<dbReference type="Pfam" id="PF20736">
    <property type="entry name" value="Glyco_hydro127M"/>
    <property type="match status" value="1"/>
</dbReference>
<proteinExistence type="predicted"/>
<dbReference type="InterPro" id="IPR008928">
    <property type="entry name" value="6-hairpin_glycosidase_sf"/>
</dbReference>
<dbReference type="InterPro" id="IPR049046">
    <property type="entry name" value="Beta-AFase-like_GH127_middle"/>
</dbReference>
<sequence>MGDSYSETAKMKKNLILIFAFCFLGNEEITSAQKQTWEEKARSQHPTVGVNTFYGGNKAPLRTNPYQELPLGAIKPQGWLQEMLVRQKNGATGQLDQLYPLVMGKRNGWLGGDGDQWERGPYWLDGLLPLAYILEDKALIAKTKPWIEWALQSQDTEGHFGPKTDYGSEPGVQRDNSRDWWPKMVMLKILKQYYSATGDKRVITLMTNYFKYQLKELPKTPLDHWTFWARYRGGDNLMVVYWLYNITQDAFLLDLANLIHQQTFDYTGAFLKGEMLATPGSIHCVNLAQGLKEPLIYYQQHPEPKYLDATNKGLADIRKFNGQAQGLYGGDEALHGNNPTQGSELCSAVEMMFSLESMLGITGQVSLADHLEKIAFNALPTQTTPDYMARQYFQQANQVMLTRHIRNFDQNHGGTDACYGLLTGYPCCTSNMHQGWPKFTQNLWYATPDNGLAALVYSPCEVKAQVANGTEVKFTEETNYPFGEAIKFTLTIPKKVKSVNFPFHLRVPAWCQKATITINGKIWQEAAGNQIVVVNRAWKSGDVVQLQLPMHLFRSTWYENAVAIERGPITYALKVGEDRKTVKNDKDPVAYGQQYIEVRPTTPWNYGLLHVADNKLTENFTISTKEQVAVFPWSVANAPIQIKAKAKKIPSWQLYNDMAGPMPYSITSDLETSKDVEEVTLIPYGCTTLRIAQFPEVH</sequence>
<dbReference type="Pfam" id="PF07944">
    <property type="entry name" value="Beta-AFase-like_GH127_cat"/>
    <property type="match status" value="1"/>
</dbReference>
<dbReference type="InterPro" id="IPR012878">
    <property type="entry name" value="Beta-AFase-like_GH127_cat"/>
</dbReference>
<organism evidence="3 4">
    <name type="scientific">Adhaeribacter pallidiroseus</name>
    <dbReference type="NCBI Taxonomy" id="2072847"/>
    <lineage>
        <taxon>Bacteria</taxon>
        <taxon>Pseudomonadati</taxon>
        <taxon>Bacteroidota</taxon>
        <taxon>Cytophagia</taxon>
        <taxon>Cytophagales</taxon>
        <taxon>Hymenobacteraceae</taxon>
        <taxon>Adhaeribacter</taxon>
    </lineage>
</organism>
<evidence type="ECO:0000259" key="1">
    <source>
        <dbReference type="Pfam" id="PF07944"/>
    </source>
</evidence>
<dbReference type="SUPFAM" id="SSF48208">
    <property type="entry name" value="Six-hairpin glycosidases"/>
    <property type="match status" value="1"/>
</dbReference>
<evidence type="ECO:0008006" key="5">
    <source>
        <dbReference type="Google" id="ProtNLM"/>
    </source>
</evidence>
<dbReference type="GO" id="GO:0005975">
    <property type="term" value="P:carbohydrate metabolic process"/>
    <property type="evidence" value="ECO:0007669"/>
    <property type="project" value="InterPro"/>
</dbReference>
<dbReference type="PANTHER" id="PTHR31151:SF0">
    <property type="entry name" value="PROLINE-TRNA LIGASE (DUF1680)"/>
    <property type="match status" value="1"/>
</dbReference>
<keyword evidence="4" id="KW-1185">Reference proteome</keyword>
<dbReference type="Proteomes" id="UP000253919">
    <property type="component" value="Unassembled WGS sequence"/>
</dbReference>
<evidence type="ECO:0000259" key="2">
    <source>
        <dbReference type="Pfam" id="PF20736"/>
    </source>
</evidence>
<comment type="caution">
    <text evidence="3">The sequence shown here is derived from an EMBL/GenBank/DDBJ whole genome shotgun (WGS) entry which is preliminary data.</text>
</comment>
<reference evidence="3 4" key="1">
    <citation type="submission" date="2018-04" db="EMBL/GenBank/DDBJ databases">
        <title>Adhaeribacter sp. HMF7616 genome sequencing and assembly.</title>
        <authorList>
            <person name="Kang H."/>
            <person name="Kang J."/>
            <person name="Cha I."/>
            <person name="Kim H."/>
            <person name="Joh K."/>
        </authorList>
    </citation>
    <scope>NUCLEOTIDE SEQUENCE [LARGE SCALE GENOMIC DNA]</scope>
    <source>
        <strain evidence="3 4">HMF7616</strain>
    </source>
</reference>
<evidence type="ECO:0000313" key="3">
    <source>
        <dbReference type="EMBL" id="RDC63427.1"/>
    </source>
</evidence>
<feature type="domain" description="Non-reducing end beta-L-arabinofuranosidase-like GH127 middle" evidence="2">
    <location>
        <begin position="454"/>
        <end position="550"/>
    </location>
</feature>
<protein>
    <recommendedName>
        <fullName evidence="5">Non-reducing end beta-L-arabinofuranosidase</fullName>
    </recommendedName>
</protein>